<dbReference type="HOGENOM" id="CLU_053560_0_0_1"/>
<dbReference type="STRING" id="913774.A0A0C3GMK9"/>
<keyword evidence="1" id="KW-0472">Membrane</keyword>
<dbReference type="OrthoDB" id="5217806at2759"/>
<feature type="transmembrane region" description="Helical" evidence="1">
    <location>
        <begin position="46"/>
        <end position="64"/>
    </location>
</feature>
<feature type="transmembrane region" description="Helical" evidence="1">
    <location>
        <begin position="13"/>
        <end position="34"/>
    </location>
</feature>
<feature type="transmembrane region" description="Helical" evidence="1">
    <location>
        <begin position="273"/>
        <end position="297"/>
    </location>
</feature>
<gene>
    <name evidence="2" type="ORF">OIDMADRAFT_147809</name>
</gene>
<feature type="transmembrane region" description="Helical" evidence="1">
    <location>
        <begin position="207"/>
        <end position="225"/>
    </location>
</feature>
<sequence length="310" mass="34474">MLDTVTIDSIVDLALRGILIKPLLVIWALGLCFVRSRDDPARAAFVYWKIVCPILALALLLFVGCDITEIIQDNLQNGLELEFDTSSSDGQEINLLSNINVRFYSVAVFIVCIADLLTQACVVELGLGFLFCIQAGRTALHSILRYAVLIVSFILFPLAVASLGLINAEYTKLFNYLNSADSITTFDPDAFDRGIKTANDLSTAFDVIIFVASVLLVGFSVYVFYACRRIPALKNSAVLLVVITLLSVLRYSYQVAYDAKWVIPDKPEPLNYGYIVDPILLYWSFFVILVLIFVIGLRKRKGLWTTTNGV</sequence>
<name>A0A0C3GMK9_OIDMZ</name>
<feature type="transmembrane region" description="Helical" evidence="1">
    <location>
        <begin position="143"/>
        <end position="166"/>
    </location>
</feature>
<reference evidence="2 3" key="1">
    <citation type="submission" date="2014-04" db="EMBL/GenBank/DDBJ databases">
        <authorList>
            <consortium name="DOE Joint Genome Institute"/>
            <person name="Kuo A."/>
            <person name="Martino E."/>
            <person name="Perotto S."/>
            <person name="Kohler A."/>
            <person name="Nagy L.G."/>
            <person name="Floudas D."/>
            <person name="Copeland A."/>
            <person name="Barry K.W."/>
            <person name="Cichocki N."/>
            <person name="Veneault-Fourrey C."/>
            <person name="LaButti K."/>
            <person name="Lindquist E.A."/>
            <person name="Lipzen A."/>
            <person name="Lundell T."/>
            <person name="Morin E."/>
            <person name="Murat C."/>
            <person name="Sun H."/>
            <person name="Tunlid A."/>
            <person name="Henrissat B."/>
            <person name="Grigoriev I.V."/>
            <person name="Hibbett D.S."/>
            <person name="Martin F."/>
            <person name="Nordberg H.P."/>
            <person name="Cantor M.N."/>
            <person name="Hua S.X."/>
        </authorList>
    </citation>
    <scope>NUCLEOTIDE SEQUENCE [LARGE SCALE GENOMIC DNA]</scope>
    <source>
        <strain evidence="2 3">Zn</strain>
    </source>
</reference>
<accession>A0A0C3GMK9</accession>
<protein>
    <submittedName>
        <fullName evidence="2">Uncharacterized protein</fullName>
    </submittedName>
</protein>
<dbReference type="InParanoid" id="A0A0C3GMK9"/>
<keyword evidence="3" id="KW-1185">Reference proteome</keyword>
<dbReference type="EMBL" id="KN832882">
    <property type="protein sequence ID" value="KIM97355.1"/>
    <property type="molecule type" value="Genomic_DNA"/>
</dbReference>
<dbReference type="Proteomes" id="UP000054321">
    <property type="component" value="Unassembled WGS sequence"/>
</dbReference>
<feature type="transmembrane region" description="Helical" evidence="1">
    <location>
        <begin position="103"/>
        <end position="131"/>
    </location>
</feature>
<evidence type="ECO:0000313" key="3">
    <source>
        <dbReference type="Proteomes" id="UP000054321"/>
    </source>
</evidence>
<proteinExistence type="predicted"/>
<reference evidence="3" key="2">
    <citation type="submission" date="2015-01" db="EMBL/GenBank/DDBJ databases">
        <title>Evolutionary Origins and Diversification of the Mycorrhizal Mutualists.</title>
        <authorList>
            <consortium name="DOE Joint Genome Institute"/>
            <consortium name="Mycorrhizal Genomics Consortium"/>
            <person name="Kohler A."/>
            <person name="Kuo A."/>
            <person name="Nagy L.G."/>
            <person name="Floudas D."/>
            <person name="Copeland A."/>
            <person name="Barry K.W."/>
            <person name="Cichocki N."/>
            <person name="Veneault-Fourrey C."/>
            <person name="LaButti K."/>
            <person name="Lindquist E.A."/>
            <person name="Lipzen A."/>
            <person name="Lundell T."/>
            <person name="Morin E."/>
            <person name="Murat C."/>
            <person name="Riley R."/>
            <person name="Ohm R."/>
            <person name="Sun H."/>
            <person name="Tunlid A."/>
            <person name="Henrissat B."/>
            <person name="Grigoriev I.V."/>
            <person name="Hibbett D.S."/>
            <person name="Martin F."/>
        </authorList>
    </citation>
    <scope>NUCLEOTIDE SEQUENCE [LARGE SCALE GENOMIC DNA]</scope>
    <source>
        <strain evidence="3">Zn</strain>
    </source>
</reference>
<organism evidence="2 3">
    <name type="scientific">Oidiodendron maius (strain Zn)</name>
    <dbReference type="NCBI Taxonomy" id="913774"/>
    <lineage>
        <taxon>Eukaryota</taxon>
        <taxon>Fungi</taxon>
        <taxon>Dikarya</taxon>
        <taxon>Ascomycota</taxon>
        <taxon>Pezizomycotina</taxon>
        <taxon>Leotiomycetes</taxon>
        <taxon>Leotiomycetes incertae sedis</taxon>
        <taxon>Myxotrichaceae</taxon>
        <taxon>Oidiodendron</taxon>
    </lineage>
</organism>
<keyword evidence="1" id="KW-1133">Transmembrane helix</keyword>
<evidence type="ECO:0000313" key="2">
    <source>
        <dbReference type="EMBL" id="KIM97355.1"/>
    </source>
</evidence>
<keyword evidence="1" id="KW-0812">Transmembrane</keyword>
<feature type="transmembrane region" description="Helical" evidence="1">
    <location>
        <begin position="237"/>
        <end position="253"/>
    </location>
</feature>
<dbReference type="AlphaFoldDB" id="A0A0C3GMK9"/>
<evidence type="ECO:0000256" key="1">
    <source>
        <dbReference type="SAM" id="Phobius"/>
    </source>
</evidence>